<protein>
    <recommendedName>
        <fullName evidence="4">DUF695 domain-containing protein</fullName>
    </recommendedName>
</protein>
<feature type="chain" id="PRO_5037681767" description="DUF695 domain-containing protein" evidence="1">
    <location>
        <begin position="20"/>
        <end position="176"/>
    </location>
</feature>
<dbReference type="AlphaFoldDB" id="A0A934SGH6"/>
<evidence type="ECO:0008006" key="4">
    <source>
        <dbReference type="Google" id="ProtNLM"/>
    </source>
</evidence>
<evidence type="ECO:0000313" key="3">
    <source>
        <dbReference type="Proteomes" id="UP000603141"/>
    </source>
</evidence>
<dbReference type="EMBL" id="JAENIJ010000091">
    <property type="protein sequence ID" value="MBK1884748.1"/>
    <property type="molecule type" value="Genomic_DNA"/>
</dbReference>
<dbReference type="RefSeq" id="WP_200274224.1">
    <property type="nucleotide sequence ID" value="NZ_JAENIJ010000091.1"/>
</dbReference>
<reference evidence="2" key="1">
    <citation type="submission" date="2021-01" db="EMBL/GenBank/DDBJ databases">
        <title>Modified the classification status of verrucomicrobia.</title>
        <authorList>
            <person name="Feng X."/>
        </authorList>
    </citation>
    <scope>NUCLEOTIDE SEQUENCE</scope>
    <source>
        <strain evidence="2">KCTC 22041</strain>
    </source>
</reference>
<gene>
    <name evidence="2" type="ORF">JIN85_20215</name>
</gene>
<name>A0A934SGH6_9BACT</name>
<keyword evidence="1" id="KW-0732">Signal</keyword>
<organism evidence="2 3">
    <name type="scientific">Luteolibacter pohnpeiensis</name>
    <dbReference type="NCBI Taxonomy" id="454153"/>
    <lineage>
        <taxon>Bacteria</taxon>
        <taxon>Pseudomonadati</taxon>
        <taxon>Verrucomicrobiota</taxon>
        <taxon>Verrucomicrobiia</taxon>
        <taxon>Verrucomicrobiales</taxon>
        <taxon>Verrucomicrobiaceae</taxon>
        <taxon>Luteolibacter</taxon>
    </lineage>
</organism>
<dbReference type="Proteomes" id="UP000603141">
    <property type="component" value="Unassembled WGS sequence"/>
</dbReference>
<evidence type="ECO:0000313" key="2">
    <source>
        <dbReference type="EMBL" id="MBK1884748.1"/>
    </source>
</evidence>
<accession>A0A934SGH6</accession>
<feature type="signal peptide" evidence="1">
    <location>
        <begin position="1"/>
        <end position="19"/>
    </location>
</feature>
<proteinExistence type="predicted"/>
<sequence length="176" mass="19293">MMKNISLVLLALGTLLITAQGNENVLTTVYQPLDPMVGGSVVVREVPFVTGGAFPEVLFTAITYPHIPQQLSSRQEGDINVASRAGVFLRCESAAAGQKKLYIIWDFSQADEQLVTKDLIHAMLICLERTSGGSITLYSKFIAGDKFPNFRKMIEAKFPPQTDEQFEAGSHGQSKK</sequence>
<keyword evidence="3" id="KW-1185">Reference proteome</keyword>
<evidence type="ECO:0000256" key="1">
    <source>
        <dbReference type="SAM" id="SignalP"/>
    </source>
</evidence>
<comment type="caution">
    <text evidence="2">The sequence shown here is derived from an EMBL/GenBank/DDBJ whole genome shotgun (WGS) entry which is preliminary data.</text>
</comment>